<protein>
    <submittedName>
        <fullName evidence="14">Mab-21 domain-containing protein</fullName>
    </submittedName>
</protein>
<dbReference type="Pfam" id="PF03281">
    <property type="entry name" value="Mab-21"/>
    <property type="match status" value="1"/>
</dbReference>
<reference evidence="14 15" key="1">
    <citation type="submission" date="2021-06" db="EMBL/GenBank/DDBJ databases">
        <title>Caerostris darwini draft genome.</title>
        <authorList>
            <person name="Kono N."/>
            <person name="Arakawa K."/>
        </authorList>
    </citation>
    <scope>NUCLEOTIDE SEQUENCE [LARGE SCALE GENOMIC DNA]</scope>
</reference>
<sequence>MQSSKSTKFSRLGFNLKKIYAAEIVLEANHCSKKEVLNYFLDKFKEYCLEESELFKQFFQGFYYSGSYFEGLRVSKATEFDVNVVFSFLPYTEYYTGELETPLSYTTVKLKHPVKCYEKLVRFLDAENYLVPKKVRSWFQSLTEIFLTNVEISYPGLTQVKITHSGPARTILILYNFEWISIDLVPVFSIDPVHLQKYTVKHIQDISEEHILQKSLSQCFIVPKPLKKELSSFLTCASVERAWRIHFPETEKSILQGKYALKPLIKLMKDLRDKERWPIASYFIKMVAFWLVKEYPQQYYWNDSRFGLMFLKFLEALEMHLKAKHLGHIMYPKFNLFHSLPPRTIKNLQKRVHNIIVNLRVNPKLAYKLFRVPIGDLVL</sequence>
<organism evidence="14 15">
    <name type="scientific">Caerostris darwini</name>
    <dbReference type="NCBI Taxonomy" id="1538125"/>
    <lineage>
        <taxon>Eukaryota</taxon>
        <taxon>Metazoa</taxon>
        <taxon>Ecdysozoa</taxon>
        <taxon>Arthropoda</taxon>
        <taxon>Chelicerata</taxon>
        <taxon>Arachnida</taxon>
        <taxon>Araneae</taxon>
        <taxon>Araneomorphae</taxon>
        <taxon>Entelegynae</taxon>
        <taxon>Araneoidea</taxon>
        <taxon>Araneidae</taxon>
        <taxon>Caerostris</taxon>
    </lineage>
</organism>
<dbReference type="PANTHER" id="PTHR10656:SF42">
    <property type="entry name" value="CYCLIC GMP-AMP SYNTHASE-LIKE PROTEIN-RELATED"/>
    <property type="match status" value="1"/>
</dbReference>
<proteinExistence type="inferred from homology"/>
<evidence type="ECO:0000259" key="13">
    <source>
        <dbReference type="Pfam" id="PF20266"/>
    </source>
</evidence>
<keyword evidence="7" id="KW-0547">Nucleotide-binding</keyword>
<dbReference type="PANTHER" id="PTHR10656">
    <property type="entry name" value="CELL FATE DETERMINING PROTEIN MAB21-RELATED"/>
    <property type="match status" value="1"/>
</dbReference>
<keyword evidence="10" id="KW-0342">GTP-binding</keyword>
<evidence type="ECO:0000256" key="1">
    <source>
        <dbReference type="ARBA" id="ARBA00001936"/>
    </source>
</evidence>
<keyword evidence="9" id="KW-0460">Magnesium</keyword>
<keyword evidence="5" id="KW-0548">Nucleotidyltransferase</keyword>
<dbReference type="SMART" id="SM01265">
    <property type="entry name" value="Mab-21"/>
    <property type="match status" value="1"/>
</dbReference>
<evidence type="ECO:0000256" key="9">
    <source>
        <dbReference type="ARBA" id="ARBA00022842"/>
    </source>
</evidence>
<dbReference type="GO" id="GO:0005525">
    <property type="term" value="F:GTP binding"/>
    <property type="evidence" value="ECO:0007669"/>
    <property type="project" value="UniProtKB-KW"/>
</dbReference>
<keyword evidence="11" id="KW-0464">Manganese</keyword>
<dbReference type="EMBL" id="BPLQ01001855">
    <property type="protein sequence ID" value="GIX86110.1"/>
    <property type="molecule type" value="Genomic_DNA"/>
</dbReference>
<dbReference type="InterPro" id="IPR046903">
    <property type="entry name" value="Mab-21-like_nuc_Trfase"/>
</dbReference>
<evidence type="ECO:0000256" key="11">
    <source>
        <dbReference type="ARBA" id="ARBA00023211"/>
    </source>
</evidence>
<comment type="cofactor">
    <cofactor evidence="1">
        <name>Mn(2+)</name>
        <dbReference type="ChEBI" id="CHEBI:29035"/>
    </cofactor>
</comment>
<evidence type="ECO:0000256" key="8">
    <source>
        <dbReference type="ARBA" id="ARBA00022840"/>
    </source>
</evidence>
<dbReference type="InterPro" id="IPR046906">
    <property type="entry name" value="Mab-21_HhH/H2TH-like"/>
</dbReference>
<dbReference type="Pfam" id="PF20266">
    <property type="entry name" value="Mab-21_C"/>
    <property type="match status" value="1"/>
</dbReference>
<dbReference type="Gene3D" id="3.30.460.90">
    <property type="match status" value="1"/>
</dbReference>
<evidence type="ECO:0000256" key="6">
    <source>
        <dbReference type="ARBA" id="ARBA00022723"/>
    </source>
</evidence>
<dbReference type="Proteomes" id="UP001054837">
    <property type="component" value="Unassembled WGS sequence"/>
</dbReference>
<evidence type="ECO:0000256" key="4">
    <source>
        <dbReference type="ARBA" id="ARBA00022679"/>
    </source>
</evidence>
<gene>
    <name evidence="14" type="primary">AVEN_15479_1</name>
    <name evidence="14" type="ORF">CDAR_309081</name>
</gene>
<name>A0AAV4NMM3_9ARAC</name>
<evidence type="ECO:0000313" key="15">
    <source>
        <dbReference type="Proteomes" id="UP001054837"/>
    </source>
</evidence>
<dbReference type="GO" id="GO:0005524">
    <property type="term" value="F:ATP binding"/>
    <property type="evidence" value="ECO:0007669"/>
    <property type="project" value="UniProtKB-KW"/>
</dbReference>
<dbReference type="AlphaFoldDB" id="A0AAV4NMM3"/>
<comment type="similarity">
    <text evidence="3">Belongs to the mab-21 family.</text>
</comment>
<dbReference type="Gene3D" id="1.10.1410.40">
    <property type="match status" value="1"/>
</dbReference>
<dbReference type="GO" id="GO:0046872">
    <property type="term" value="F:metal ion binding"/>
    <property type="evidence" value="ECO:0007669"/>
    <property type="project" value="UniProtKB-KW"/>
</dbReference>
<feature type="domain" description="Mab-21-like nucleotidyltransferase" evidence="12">
    <location>
        <begin position="68"/>
        <end position="257"/>
    </location>
</feature>
<evidence type="ECO:0000256" key="7">
    <source>
        <dbReference type="ARBA" id="ARBA00022741"/>
    </source>
</evidence>
<feature type="domain" description="Mab-21-like HhH/H2TH-like" evidence="13">
    <location>
        <begin position="261"/>
        <end position="353"/>
    </location>
</feature>
<keyword evidence="6" id="KW-0479">Metal-binding</keyword>
<evidence type="ECO:0000256" key="2">
    <source>
        <dbReference type="ARBA" id="ARBA00001946"/>
    </source>
</evidence>
<evidence type="ECO:0000256" key="5">
    <source>
        <dbReference type="ARBA" id="ARBA00022695"/>
    </source>
</evidence>
<dbReference type="GO" id="GO:0016779">
    <property type="term" value="F:nucleotidyltransferase activity"/>
    <property type="evidence" value="ECO:0007669"/>
    <property type="project" value="UniProtKB-KW"/>
</dbReference>
<evidence type="ECO:0000256" key="3">
    <source>
        <dbReference type="ARBA" id="ARBA00008307"/>
    </source>
</evidence>
<comment type="cofactor">
    <cofactor evidence="2">
        <name>Mg(2+)</name>
        <dbReference type="ChEBI" id="CHEBI:18420"/>
    </cofactor>
</comment>
<accession>A0AAV4NMM3</accession>
<evidence type="ECO:0000313" key="14">
    <source>
        <dbReference type="EMBL" id="GIX86110.1"/>
    </source>
</evidence>
<keyword evidence="8" id="KW-0067">ATP-binding</keyword>
<keyword evidence="15" id="KW-1185">Reference proteome</keyword>
<dbReference type="InterPro" id="IPR024810">
    <property type="entry name" value="MAB21L/cGLR"/>
</dbReference>
<evidence type="ECO:0000256" key="10">
    <source>
        <dbReference type="ARBA" id="ARBA00023134"/>
    </source>
</evidence>
<evidence type="ECO:0000259" key="12">
    <source>
        <dbReference type="Pfam" id="PF03281"/>
    </source>
</evidence>
<keyword evidence="4" id="KW-0808">Transferase</keyword>
<comment type="caution">
    <text evidence="14">The sequence shown here is derived from an EMBL/GenBank/DDBJ whole genome shotgun (WGS) entry which is preliminary data.</text>
</comment>